<accession>A0A1T4RPS0</accession>
<dbReference type="STRING" id="225324.SAMN02745126_04017"/>
<dbReference type="EMBL" id="FUWJ01000005">
    <property type="protein sequence ID" value="SKA18015.1"/>
    <property type="molecule type" value="Genomic_DNA"/>
</dbReference>
<gene>
    <name evidence="1" type="ORF">SAMN02745126_04017</name>
</gene>
<evidence type="ECO:0000313" key="1">
    <source>
        <dbReference type="EMBL" id="SKA18015.1"/>
    </source>
</evidence>
<dbReference type="Proteomes" id="UP000190092">
    <property type="component" value="Unassembled WGS sequence"/>
</dbReference>
<organism evidence="1 2">
    <name type="scientific">Enhydrobacter aerosaccus</name>
    <dbReference type="NCBI Taxonomy" id="225324"/>
    <lineage>
        <taxon>Bacteria</taxon>
        <taxon>Pseudomonadati</taxon>
        <taxon>Pseudomonadota</taxon>
        <taxon>Alphaproteobacteria</taxon>
        <taxon>Hyphomicrobiales</taxon>
        <taxon>Enhydrobacter</taxon>
    </lineage>
</organism>
<dbReference type="AlphaFoldDB" id="A0A1T4RPS0"/>
<keyword evidence="2" id="KW-1185">Reference proteome</keyword>
<proteinExistence type="predicted"/>
<evidence type="ECO:0008006" key="3">
    <source>
        <dbReference type="Google" id="ProtNLM"/>
    </source>
</evidence>
<evidence type="ECO:0000313" key="2">
    <source>
        <dbReference type="Proteomes" id="UP000190092"/>
    </source>
</evidence>
<name>A0A1T4RPS0_9HYPH</name>
<reference evidence="2" key="1">
    <citation type="submission" date="2017-02" db="EMBL/GenBank/DDBJ databases">
        <authorList>
            <person name="Varghese N."/>
            <person name="Submissions S."/>
        </authorList>
    </citation>
    <scope>NUCLEOTIDE SEQUENCE [LARGE SCALE GENOMIC DNA]</scope>
    <source>
        <strain evidence="2">ATCC 27094</strain>
    </source>
</reference>
<protein>
    <recommendedName>
        <fullName evidence="3">DUF4189 domain-containing protein</fullName>
    </recommendedName>
</protein>
<sequence>MKWVLIVVAWVSTGSVGGGYHVTGVPEFTSQQACEAARQVVLKGSSAASQFTPQVTCVQQ</sequence>